<dbReference type="OrthoDB" id="3794714at2759"/>
<reference evidence="2 3" key="1">
    <citation type="journal article" date="2016" name="Sci. Rep.">
        <title>Draft genome sequencing and secretome analysis of fungal phytopathogen Ascochyta rabiei provides insight into the necrotrophic effector repertoire.</title>
        <authorList>
            <person name="Verma S."/>
            <person name="Gazara R.K."/>
            <person name="Nizam S."/>
            <person name="Parween S."/>
            <person name="Chattopadhyay D."/>
            <person name="Verma P.K."/>
        </authorList>
    </citation>
    <scope>NUCLEOTIDE SEQUENCE [LARGE SCALE GENOMIC DNA]</scope>
    <source>
        <strain evidence="2 3">ArDII</strain>
    </source>
</reference>
<evidence type="ECO:0000313" key="3">
    <source>
        <dbReference type="Proteomes" id="UP000076837"/>
    </source>
</evidence>
<feature type="compositionally biased region" description="Polar residues" evidence="1">
    <location>
        <begin position="49"/>
        <end position="58"/>
    </location>
</feature>
<feature type="compositionally biased region" description="Basic residues" evidence="1">
    <location>
        <begin position="234"/>
        <end position="243"/>
    </location>
</feature>
<feature type="region of interest" description="Disordered" evidence="1">
    <location>
        <begin position="39"/>
        <end position="58"/>
    </location>
</feature>
<dbReference type="AlphaFoldDB" id="A0A162VWN1"/>
<organism evidence="2 3">
    <name type="scientific">Didymella rabiei</name>
    <name type="common">Chickpea ascochyta blight fungus</name>
    <name type="synonym">Mycosphaerella rabiei</name>
    <dbReference type="NCBI Taxonomy" id="5454"/>
    <lineage>
        <taxon>Eukaryota</taxon>
        <taxon>Fungi</taxon>
        <taxon>Dikarya</taxon>
        <taxon>Ascomycota</taxon>
        <taxon>Pezizomycotina</taxon>
        <taxon>Dothideomycetes</taxon>
        <taxon>Pleosporomycetidae</taxon>
        <taxon>Pleosporales</taxon>
        <taxon>Pleosporineae</taxon>
        <taxon>Didymellaceae</taxon>
        <taxon>Ascochyta</taxon>
    </lineage>
</organism>
<sequence>MEVKDICSGVQTLQDQLHSAPLTLTCSEAGPSISVEKRNLQDGSHQDQPHTTSSSKTGSAFVAKTQGLLYITENSIAQVAKTDLLIAYRLFYPEDFTMSSYGSAHSGHLHPGFQPASQQQRARSQSNPPYPTTPASASYPQQQQGSYFPQPPTAPYQQPPSTSNPIAIPTSNRRRSSGYTHGHGTSPLYPPPSSPYSNSYPVQHLAPILQQQPIPENYQYSPPSQPAVMSGSPTHHHHRRRRSSSSAYGYDPRQSYESARSYQSAHAYHDYPPQHSQIGYGNYDDRYNYGNGNEGQASVYPDPMPVKEYGDWDKKEVSKYHKNRDLERRPTLGGSLMSLVRKGGMKLNGERR</sequence>
<feature type="compositionally biased region" description="Polar residues" evidence="1">
    <location>
        <begin position="133"/>
        <end position="147"/>
    </location>
</feature>
<evidence type="ECO:0000256" key="1">
    <source>
        <dbReference type="SAM" id="MobiDB-lite"/>
    </source>
</evidence>
<feature type="region of interest" description="Disordered" evidence="1">
    <location>
        <begin position="103"/>
        <end position="201"/>
    </location>
</feature>
<dbReference type="Proteomes" id="UP000076837">
    <property type="component" value="Unassembled WGS sequence"/>
</dbReference>
<feature type="region of interest" description="Disordered" evidence="1">
    <location>
        <begin position="215"/>
        <end position="261"/>
    </location>
</feature>
<feature type="compositionally biased region" description="Basic and acidic residues" evidence="1">
    <location>
        <begin position="39"/>
        <end position="48"/>
    </location>
</feature>
<feature type="compositionally biased region" description="Low complexity" evidence="1">
    <location>
        <begin position="114"/>
        <end position="127"/>
    </location>
</feature>
<protein>
    <submittedName>
        <fullName evidence="2">Uncharacterized protein</fullName>
    </submittedName>
</protein>
<dbReference type="EMBL" id="JYNV01000323">
    <property type="protein sequence ID" value="KZM18648.1"/>
    <property type="molecule type" value="Genomic_DNA"/>
</dbReference>
<evidence type="ECO:0000313" key="2">
    <source>
        <dbReference type="EMBL" id="KZM18648.1"/>
    </source>
</evidence>
<feature type="compositionally biased region" description="Pro residues" evidence="1">
    <location>
        <begin position="149"/>
        <end position="158"/>
    </location>
</feature>
<gene>
    <name evidence="2" type="ORF">ST47_g10210</name>
</gene>
<keyword evidence="3" id="KW-1185">Reference proteome</keyword>
<comment type="caution">
    <text evidence="2">The sequence shown here is derived from an EMBL/GenBank/DDBJ whole genome shotgun (WGS) entry which is preliminary data.</text>
</comment>
<feature type="compositionally biased region" description="Polar residues" evidence="1">
    <location>
        <begin position="161"/>
        <end position="171"/>
    </location>
</feature>
<accession>A0A162VWN1</accession>
<name>A0A162VWN1_DIDRA</name>
<proteinExistence type="predicted"/>